<comment type="caution">
    <text evidence="4">The sequence shown here is derived from an EMBL/GenBank/DDBJ whole genome shotgun (WGS) entry which is preliminary data.</text>
</comment>
<reference evidence="4" key="1">
    <citation type="submission" date="2022-07" db="EMBL/GenBank/DDBJ databases">
        <title>Draft genome sequence of Zalerion maritima ATCC 34329, a (micro)plastics degrading marine fungus.</title>
        <authorList>
            <person name="Paco A."/>
            <person name="Goncalves M.F.M."/>
            <person name="Rocha-Santos T.A.P."/>
            <person name="Alves A."/>
        </authorList>
    </citation>
    <scope>NUCLEOTIDE SEQUENCE</scope>
    <source>
        <strain evidence="4">ATCC 34329</strain>
    </source>
</reference>
<dbReference type="InterPro" id="IPR050987">
    <property type="entry name" value="AtrR-like"/>
</dbReference>
<organism evidence="4 5">
    <name type="scientific">Zalerion maritima</name>
    <dbReference type="NCBI Taxonomy" id="339359"/>
    <lineage>
        <taxon>Eukaryota</taxon>
        <taxon>Fungi</taxon>
        <taxon>Dikarya</taxon>
        <taxon>Ascomycota</taxon>
        <taxon>Pezizomycotina</taxon>
        <taxon>Sordariomycetes</taxon>
        <taxon>Lulworthiomycetidae</taxon>
        <taxon>Lulworthiales</taxon>
        <taxon>Lulworthiaceae</taxon>
        <taxon>Zalerion</taxon>
    </lineage>
</organism>
<feature type="region of interest" description="Disordered" evidence="2">
    <location>
        <begin position="409"/>
        <end position="434"/>
    </location>
</feature>
<keyword evidence="5" id="KW-1185">Reference proteome</keyword>
<feature type="domain" description="Xylanolytic transcriptional activator regulatory" evidence="3">
    <location>
        <begin position="280"/>
        <end position="356"/>
    </location>
</feature>
<feature type="region of interest" description="Disordered" evidence="2">
    <location>
        <begin position="17"/>
        <end position="99"/>
    </location>
</feature>
<dbReference type="PANTHER" id="PTHR46910">
    <property type="entry name" value="TRANSCRIPTION FACTOR PDR1"/>
    <property type="match status" value="1"/>
</dbReference>
<feature type="compositionally biased region" description="Basic and acidic residues" evidence="2">
    <location>
        <begin position="34"/>
        <end position="45"/>
    </location>
</feature>
<dbReference type="GO" id="GO:0003700">
    <property type="term" value="F:DNA-binding transcription factor activity"/>
    <property type="evidence" value="ECO:0007669"/>
    <property type="project" value="InterPro"/>
</dbReference>
<dbReference type="SMART" id="SM00906">
    <property type="entry name" value="Fungal_trans"/>
    <property type="match status" value="1"/>
</dbReference>
<dbReference type="InterPro" id="IPR007219">
    <property type="entry name" value="XnlR_reg_dom"/>
</dbReference>
<dbReference type="GO" id="GO:0006351">
    <property type="term" value="P:DNA-templated transcription"/>
    <property type="evidence" value="ECO:0007669"/>
    <property type="project" value="InterPro"/>
</dbReference>
<evidence type="ECO:0000256" key="1">
    <source>
        <dbReference type="ARBA" id="ARBA00023242"/>
    </source>
</evidence>
<accession>A0AAD5RHE3</accession>
<evidence type="ECO:0000256" key="2">
    <source>
        <dbReference type="SAM" id="MobiDB-lite"/>
    </source>
</evidence>
<sequence length="453" mass="50859">MISFYIQAAALSPVDHDETCTYQEEQQRRRKRKEREQDTEDRLARMEMVLRAATRSAPKGSDQRPTVVDIDARSHATTTASPGASGADPGTDPGADNADQGPASYLSICSFSAVEWVSRRIGIPDFLASAKRLSKDVSRGECLNRIIDPSRTPEPDMETAFKWTNVYFETCLDSVFAVPCRQDFMARLRVIQFEPDPDQMADKPWYALRNTVYTSGCRVSLSKESSPAAFSESRTQSWKYFENALAVHTDLVYGRTDLTWVRALLMMAFHAETLGSPALEYMLLSNATRLAQSKGLHLLPPQGSRFSPEEITSRQWLWWILYSYEKHVAYRSGRPSVRSCNRRRLRRLPPLPASSGFGGLGPVNPEFATATVNHAQTSSRISKKLTTAKALRKSPEEMAGRAQDLEHRLHQRRKSLPPNFSSPPRFKGLELPPGDADVPRPVRALLVCRTTLP</sequence>
<dbReference type="PANTHER" id="PTHR46910:SF25">
    <property type="entry name" value="ABC-TRANSPORTER-REGULATING TRANSCRIPTION FACTOR"/>
    <property type="match status" value="1"/>
</dbReference>
<evidence type="ECO:0000313" key="4">
    <source>
        <dbReference type="EMBL" id="KAJ2893453.1"/>
    </source>
</evidence>
<evidence type="ECO:0000313" key="5">
    <source>
        <dbReference type="Proteomes" id="UP001201980"/>
    </source>
</evidence>
<proteinExistence type="predicted"/>
<dbReference type="GO" id="GO:0003677">
    <property type="term" value="F:DNA binding"/>
    <property type="evidence" value="ECO:0007669"/>
    <property type="project" value="InterPro"/>
</dbReference>
<dbReference type="EMBL" id="JAKWBI020000603">
    <property type="protein sequence ID" value="KAJ2893453.1"/>
    <property type="molecule type" value="Genomic_DNA"/>
</dbReference>
<dbReference type="GO" id="GO:0008270">
    <property type="term" value="F:zinc ion binding"/>
    <property type="evidence" value="ECO:0007669"/>
    <property type="project" value="InterPro"/>
</dbReference>
<feature type="compositionally biased region" description="Low complexity" evidence="2">
    <location>
        <begin position="76"/>
        <end position="87"/>
    </location>
</feature>
<name>A0AAD5RHE3_9PEZI</name>
<dbReference type="AlphaFoldDB" id="A0AAD5RHE3"/>
<evidence type="ECO:0000259" key="3">
    <source>
        <dbReference type="SMART" id="SM00906"/>
    </source>
</evidence>
<gene>
    <name evidence="4" type="ORF">MKZ38_008661</name>
</gene>
<protein>
    <recommendedName>
        <fullName evidence="3">Xylanolytic transcriptional activator regulatory domain-containing protein</fullName>
    </recommendedName>
</protein>
<dbReference type="Pfam" id="PF04082">
    <property type="entry name" value="Fungal_trans"/>
    <property type="match status" value="1"/>
</dbReference>
<keyword evidence="1" id="KW-0539">Nucleus</keyword>
<dbReference type="CDD" id="cd12148">
    <property type="entry name" value="fungal_TF_MHR"/>
    <property type="match status" value="1"/>
</dbReference>
<dbReference type="Proteomes" id="UP001201980">
    <property type="component" value="Unassembled WGS sequence"/>
</dbReference>